<dbReference type="OrthoDB" id="5783127at2"/>
<dbReference type="EMBL" id="AP014936">
    <property type="protein sequence ID" value="BAU48714.1"/>
    <property type="molecule type" value="Genomic_DNA"/>
</dbReference>
<dbReference type="KEGG" id="sva:SVA_2164"/>
<proteinExistence type="predicted"/>
<name>A0A1B4VAJ9_9GAMM</name>
<organism evidence="2 3">
    <name type="scientific">Sulfurifustis variabilis</name>
    <dbReference type="NCBI Taxonomy" id="1675686"/>
    <lineage>
        <taxon>Bacteria</taxon>
        <taxon>Pseudomonadati</taxon>
        <taxon>Pseudomonadota</taxon>
        <taxon>Gammaproteobacteria</taxon>
        <taxon>Acidiferrobacterales</taxon>
        <taxon>Acidiferrobacteraceae</taxon>
        <taxon>Sulfurifustis</taxon>
    </lineage>
</organism>
<dbReference type="RefSeq" id="WP_096461198.1">
    <property type="nucleotide sequence ID" value="NZ_AP014936.1"/>
</dbReference>
<gene>
    <name evidence="2" type="ORF">SVA_2164</name>
</gene>
<evidence type="ECO:0000256" key="1">
    <source>
        <dbReference type="SAM" id="SignalP"/>
    </source>
</evidence>
<keyword evidence="1" id="KW-0732">Signal</keyword>
<feature type="signal peptide" evidence="1">
    <location>
        <begin position="1"/>
        <end position="21"/>
    </location>
</feature>
<protein>
    <recommendedName>
        <fullName evidence="4">SnoaL-like domain-containing protein</fullName>
    </recommendedName>
</protein>
<sequence>MRSLRAVSIAVLLVVSSLPVAGCRGTTDPERELRELLRGAEAAVEAKDFGALRPLLSERYSDAEGNDRRRVEAVLRVWLLRHGEIYLVTRVQDLRFPAADRAQVVLLVAMAGERIADSADLAGLRGDLYRFDLDFAAERGDWRLARAAWRPMEPEDLL</sequence>
<evidence type="ECO:0000313" key="3">
    <source>
        <dbReference type="Proteomes" id="UP000218899"/>
    </source>
</evidence>
<dbReference type="Proteomes" id="UP000218899">
    <property type="component" value="Chromosome"/>
</dbReference>
<feature type="chain" id="PRO_5008571458" description="SnoaL-like domain-containing protein" evidence="1">
    <location>
        <begin position="22"/>
        <end position="158"/>
    </location>
</feature>
<evidence type="ECO:0000313" key="2">
    <source>
        <dbReference type="EMBL" id="BAU48714.1"/>
    </source>
</evidence>
<accession>A0A1B4VAJ9</accession>
<dbReference type="AlphaFoldDB" id="A0A1B4VAJ9"/>
<reference evidence="2 3" key="1">
    <citation type="submission" date="2015-08" db="EMBL/GenBank/DDBJ databases">
        <title>Complete genome sequence of Sulfurifustis variabilis.</title>
        <authorList>
            <person name="Miura A."/>
            <person name="Kojima H."/>
            <person name="Fukui M."/>
        </authorList>
    </citation>
    <scope>NUCLEOTIDE SEQUENCE [LARGE SCALE GENOMIC DNA]</scope>
    <source>
        <strain evidence="3">skN76</strain>
    </source>
</reference>
<keyword evidence="3" id="KW-1185">Reference proteome</keyword>
<evidence type="ECO:0008006" key="4">
    <source>
        <dbReference type="Google" id="ProtNLM"/>
    </source>
</evidence>